<feature type="active site" description="Proton acceptor" evidence="11">
    <location>
        <position position="362"/>
    </location>
</feature>
<keyword evidence="8 12" id="KW-0862">Zinc</keyword>
<feature type="domain" description="Peptidase M1 membrane alanine aminopeptidase" evidence="16">
    <location>
        <begin position="287"/>
        <end position="515"/>
    </location>
</feature>
<dbReference type="InterPro" id="IPR001930">
    <property type="entry name" value="Peptidase_M1"/>
</dbReference>
<gene>
    <name evidence="19" type="ORF">PVAND_016888</name>
</gene>
<dbReference type="InterPro" id="IPR014782">
    <property type="entry name" value="Peptidase_M1_dom"/>
</dbReference>
<dbReference type="Gene3D" id="2.60.40.1730">
    <property type="entry name" value="tricorn interacting facor f3 domain"/>
    <property type="match status" value="1"/>
</dbReference>
<keyword evidence="6 12" id="KW-0479">Metal-binding</keyword>
<comment type="subcellular location">
    <subcellularLocation>
        <location evidence="1">Cell membrane</location>
        <topology evidence="1">Lipid-anchor</topology>
        <topology evidence="1">GPI-anchor</topology>
    </subcellularLocation>
</comment>
<sequence length="968" mass="109639">MTSSKTVFLLLFLSVTSTWQSPIEEKETKNWKLKSEQNLQISIDDEEITTYRLPNNTLPVRYDIWLQTDVDKANFAFEGRVKIQIQAVEATDTVTLHFLDITIKNIDHIDGSGNILNSSLAFELIQPYEFLKIALPRQMTINEEFILHISYNGTLKISNEGFYRAYYVDYTTPNNDIIYYAVTQFESTDARHAFPCYDEPGIRAPIGLQIQHDRSYTAYSNMPVITINEVPGTNYVTTVFEDTPKMQTYLLAFLVSPFKYIANNDTVFPQKILAKPSSIDNGEADYAAMIADPILKKFINHLDVNFTLPKLDHAAITQFAAGAMENWGLITYRESALLLSTSYSESQIAYYRMYIAEVIAHEIAHQWTGNLVSPSWWTDLWLNEGFATLYECYIPHLLWPNDGYDEDCRIANLAIALRNDLPTSRFSVPMSYYVETPVAIDGRFSFVSYEKSGSVLKMFQEALSVETFTKGVSQYLKKMSFKAAVPDDLFSSLQEACDEDQPGNGLDIASIMKTWVYQAGYPLISLTKSGQNLTISQNRYPNASEVYSVPISFATKSNPDFENKKVGLWLHDSSITLPFNAFGMDENDWIIFNIQQTGYYRIAYDSNLWAAIARDLNENHNAIHLINRRVLQDELNIGYNTLATLHASDIFEFESYLKSENNYLVWNDAGNILRSLNTSLFNTEIYPRYLEFIKTISHSHMENVGLEATDGETADITQLRIRVKTFNCYAFDEDCLAHEHQKLITYMRNSTENPIPDFCSGFRHANSTIYAYYLEQLADNSALINRNRIVSNIGCSLNKNLLGLVVELVEDSANVLTSSERLTIIRNMLTTSTVGFEVAFAYIGRNIESISSYLTQLSTTVNTNSTADQLTKILNDAVAEGFLTEANSLNLKNSINANLAWQKKHYDSVVNWFKNIDETTLAPTTTTDNFTETADDSTTTPVATTTNSGASITASFILTAFLFFVTFK</sequence>
<evidence type="ECO:0000256" key="7">
    <source>
        <dbReference type="ARBA" id="ARBA00022801"/>
    </source>
</evidence>
<comment type="caution">
    <text evidence="19">The sequence shown here is derived from an EMBL/GenBank/DDBJ whole genome shotgun (WGS) entry which is preliminary data.</text>
</comment>
<evidence type="ECO:0000259" key="18">
    <source>
        <dbReference type="Pfam" id="PF17900"/>
    </source>
</evidence>
<evidence type="ECO:0000256" key="6">
    <source>
        <dbReference type="ARBA" id="ARBA00022723"/>
    </source>
</evidence>
<feature type="signal peptide" evidence="15">
    <location>
        <begin position="1"/>
        <end position="20"/>
    </location>
</feature>
<dbReference type="AlphaFoldDB" id="A0A9J6BGH2"/>
<keyword evidence="4" id="KW-0472">Membrane</keyword>
<dbReference type="SUPFAM" id="SSF63737">
    <property type="entry name" value="Leukotriene A4 hydrolase N-terminal domain"/>
    <property type="match status" value="1"/>
</dbReference>
<dbReference type="GO" id="GO:0005615">
    <property type="term" value="C:extracellular space"/>
    <property type="evidence" value="ECO:0007669"/>
    <property type="project" value="TreeGrafter"/>
</dbReference>
<evidence type="ECO:0000256" key="11">
    <source>
        <dbReference type="PIRSR" id="PIRSR634016-1"/>
    </source>
</evidence>
<proteinExistence type="inferred from homology"/>
<keyword evidence="5 14" id="KW-0645">Protease</keyword>
<dbReference type="Gene3D" id="1.10.390.10">
    <property type="entry name" value="Neutral Protease Domain 2"/>
    <property type="match status" value="1"/>
</dbReference>
<dbReference type="GO" id="GO:0006508">
    <property type="term" value="P:proteolysis"/>
    <property type="evidence" value="ECO:0007669"/>
    <property type="project" value="UniProtKB-KW"/>
</dbReference>
<dbReference type="Pfam" id="PF17900">
    <property type="entry name" value="Peptidase_M1_N"/>
    <property type="match status" value="1"/>
</dbReference>
<dbReference type="GO" id="GO:0043171">
    <property type="term" value="P:peptide catabolic process"/>
    <property type="evidence" value="ECO:0007669"/>
    <property type="project" value="TreeGrafter"/>
</dbReference>
<dbReference type="Pfam" id="PF01433">
    <property type="entry name" value="Peptidase_M1"/>
    <property type="match status" value="1"/>
</dbReference>
<evidence type="ECO:0000313" key="19">
    <source>
        <dbReference type="EMBL" id="KAG5668985.1"/>
    </source>
</evidence>
<dbReference type="Pfam" id="PF11838">
    <property type="entry name" value="ERAP1_C"/>
    <property type="match status" value="1"/>
</dbReference>
<keyword evidence="9 14" id="KW-0482">Metalloprotease</keyword>
<keyword evidence="7 14" id="KW-0378">Hydrolase</keyword>
<evidence type="ECO:0000256" key="3">
    <source>
        <dbReference type="ARBA" id="ARBA00022438"/>
    </source>
</evidence>
<dbReference type="PANTHER" id="PTHR11533">
    <property type="entry name" value="PROTEASE M1 ZINC METALLOPROTEASE"/>
    <property type="match status" value="1"/>
</dbReference>
<evidence type="ECO:0000256" key="13">
    <source>
        <dbReference type="PIRSR" id="PIRSR634016-4"/>
    </source>
</evidence>
<dbReference type="Gene3D" id="1.25.50.20">
    <property type="match status" value="1"/>
</dbReference>
<feature type="binding site" evidence="12">
    <location>
        <position position="365"/>
    </location>
    <ligand>
        <name>Zn(2+)</name>
        <dbReference type="ChEBI" id="CHEBI:29105"/>
        <note>catalytic</note>
    </ligand>
</feature>
<evidence type="ECO:0000313" key="20">
    <source>
        <dbReference type="Proteomes" id="UP001107558"/>
    </source>
</evidence>
<keyword evidence="10" id="KW-0449">Lipoprotein</keyword>
<dbReference type="InterPro" id="IPR050344">
    <property type="entry name" value="Peptidase_M1_aminopeptidases"/>
</dbReference>
<dbReference type="InterPro" id="IPR034016">
    <property type="entry name" value="M1_APN-typ"/>
</dbReference>
<dbReference type="GO" id="GO:0042277">
    <property type="term" value="F:peptide binding"/>
    <property type="evidence" value="ECO:0007669"/>
    <property type="project" value="TreeGrafter"/>
</dbReference>
<dbReference type="SUPFAM" id="SSF55486">
    <property type="entry name" value="Metalloproteases ('zincins'), catalytic domain"/>
    <property type="match status" value="1"/>
</dbReference>
<evidence type="ECO:0000256" key="8">
    <source>
        <dbReference type="ARBA" id="ARBA00022833"/>
    </source>
</evidence>
<evidence type="ECO:0000259" key="17">
    <source>
        <dbReference type="Pfam" id="PF11838"/>
    </source>
</evidence>
<evidence type="ECO:0000256" key="14">
    <source>
        <dbReference type="RuleBase" id="RU364040"/>
    </source>
</evidence>
<keyword evidence="15" id="KW-0732">Signal</keyword>
<evidence type="ECO:0000256" key="4">
    <source>
        <dbReference type="ARBA" id="ARBA00022622"/>
    </source>
</evidence>
<evidence type="ECO:0000256" key="12">
    <source>
        <dbReference type="PIRSR" id="PIRSR634016-3"/>
    </source>
</evidence>
<keyword evidence="4" id="KW-0336">GPI-anchor</keyword>
<feature type="binding site" evidence="12">
    <location>
        <position position="361"/>
    </location>
    <ligand>
        <name>Zn(2+)</name>
        <dbReference type="ChEBI" id="CHEBI:29105"/>
        <note>catalytic</note>
    </ligand>
</feature>
<dbReference type="PANTHER" id="PTHR11533:SF290">
    <property type="entry name" value="AMINOPEPTIDASE"/>
    <property type="match status" value="1"/>
</dbReference>
<comment type="cofactor">
    <cofactor evidence="12 14">
        <name>Zn(2+)</name>
        <dbReference type="ChEBI" id="CHEBI:29105"/>
    </cofactor>
    <text evidence="12 14">Binds 1 zinc ion per subunit.</text>
</comment>
<evidence type="ECO:0000256" key="1">
    <source>
        <dbReference type="ARBA" id="ARBA00004609"/>
    </source>
</evidence>
<evidence type="ECO:0000256" key="15">
    <source>
        <dbReference type="SAM" id="SignalP"/>
    </source>
</evidence>
<reference evidence="19" key="1">
    <citation type="submission" date="2021-03" db="EMBL/GenBank/DDBJ databases">
        <title>Chromosome level genome of the anhydrobiotic midge Polypedilum vanderplanki.</title>
        <authorList>
            <person name="Yoshida Y."/>
            <person name="Kikawada T."/>
            <person name="Gusev O."/>
        </authorList>
    </citation>
    <scope>NUCLEOTIDE SEQUENCE</scope>
    <source>
        <strain evidence="19">NIAS01</strain>
        <tissue evidence="19">Whole body or cell culture</tissue>
    </source>
</reference>
<feature type="site" description="Transition state stabilizer" evidence="13">
    <location>
        <position position="449"/>
    </location>
</feature>
<evidence type="ECO:0000256" key="5">
    <source>
        <dbReference type="ARBA" id="ARBA00022670"/>
    </source>
</evidence>
<dbReference type="Proteomes" id="UP001107558">
    <property type="component" value="Chromosome 4"/>
</dbReference>
<evidence type="ECO:0000256" key="2">
    <source>
        <dbReference type="ARBA" id="ARBA00010136"/>
    </source>
</evidence>
<dbReference type="EMBL" id="JADBJN010000004">
    <property type="protein sequence ID" value="KAG5668985.1"/>
    <property type="molecule type" value="Genomic_DNA"/>
</dbReference>
<dbReference type="InterPro" id="IPR042097">
    <property type="entry name" value="Aminopeptidase_N-like_N_sf"/>
</dbReference>
<dbReference type="EC" id="3.4.11.-" evidence="14"/>
<dbReference type="InterPro" id="IPR045357">
    <property type="entry name" value="Aminopeptidase_N-like_N"/>
</dbReference>
<dbReference type="InterPro" id="IPR027268">
    <property type="entry name" value="Peptidase_M4/M1_CTD_sf"/>
</dbReference>
<comment type="similarity">
    <text evidence="2 14">Belongs to the peptidase M1 family.</text>
</comment>
<organism evidence="19 20">
    <name type="scientific">Polypedilum vanderplanki</name>
    <name type="common">Sleeping chironomid midge</name>
    <dbReference type="NCBI Taxonomy" id="319348"/>
    <lineage>
        <taxon>Eukaryota</taxon>
        <taxon>Metazoa</taxon>
        <taxon>Ecdysozoa</taxon>
        <taxon>Arthropoda</taxon>
        <taxon>Hexapoda</taxon>
        <taxon>Insecta</taxon>
        <taxon>Pterygota</taxon>
        <taxon>Neoptera</taxon>
        <taxon>Endopterygota</taxon>
        <taxon>Diptera</taxon>
        <taxon>Nematocera</taxon>
        <taxon>Chironomoidea</taxon>
        <taxon>Chironomidae</taxon>
        <taxon>Chironominae</taxon>
        <taxon>Polypedilum</taxon>
        <taxon>Polypedilum</taxon>
    </lineage>
</organism>
<dbReference type="PRINTS" id="PR00756">
    <property type="entry name" value="ALADIPTASE"/>
</dbReference>
<keyword evidence="20" id="KW-1185">Reference proteome</keyword>
<protein>
    <recommendedName>
        <fullName evidence="14">Aminopeptidase</fullName>
        <ecNumber evidence="14">3.4.11.-</ecNumber>
    </recommendedName>
</protein>
<feature type="domain" description="Aminopeptidase N-like N-terminal" evidence="18">
    <location>
        <begin position="59"/>
        <end position="250"/>
    </location>
</feature>
<keyword evidence="3 14" id="KW-0031">Aminopeptidase</keyword>
<name>A0A9J6BGH2_POLVA</name>
<feature type="domain" description="ERAP1-like C-terminal" evidence="17">
    <location>
        <begin position="589"/>
        <end position="856"/>
    </location>
</feature>
<dbReference type="CDD" id="cd09601">
    <property type="entry name" value="M1_APN-Q_like"/>
    <property type="match status" value="1"/>
</dbReference>
<dbReference type="GO" id="GO:0070006">
    <property type="term" value="F:metalloaminopeptidase activity"/>
    <property type="evidence" value="ECO:0007669"/>
    <property type="project" value="TreeGrafter"/>
</dbReference>
<evidence type="ECO:0000256" key="9">
    <source>
        <dbReference type="ARBA" id="ARBA00023049"/>
    </source>
</evidence>
<keyword evidence="4" id="KW-0325">Glycoprotein</keyword>
<dbReference type="OrthoDB" id="7780774at2759"/>
<dbReference type="FunFam" id="1.10.390.10:FF:000013">
    <property type="entry name" value="Aminopeptidase N"/>
    <property type="match status" value="1"/>
</dbReference>
<accession>A0A9J6BGH2</accession>
<evidence type="ECO:0000256" key="10">
    <source>
        <dbReference type="ARBA" id="ARBA00023288"/>
    </source>
</evidence>
<dbReference type="GO" id="GO:0005886">
    <property type="term" value="C:plasma membrane"/>
    <property type="evidence" value="ECO:0007669"/>
    <property type="project" value="UniProtKB-SubCell"/>
</dbReference>
<dbReference type="Gene3D" id="2.60.40.1910">
    <property type="match status" value="1"/>
</dbReference>
<dbReference type="InterPro" id="IPR024571">
    <property type="entry name" value="ERAP1-like_C_dom"/>
</dbReference>
<feature type="chain" id="PRO_5039920789" description="Aminopeptidase" evidence="15">
    <location>
        <begin position="21"/>
        <end position="968"/>
    </location>
</feature>
<evidence type="ECO:0000259" key="16">
    <source>
        <dbReference type="Pfam" id="PF01433"/>
    </source>
</evidence>
<dbReference type="GO" id="GO:0008270">
    <property type="term" value="F:zinc ion binding"/>
    <property type="evidence" value="ECO:0007669"/>
    <property type="project" value="UniProtKB-UniRule"/>
</dbReference>
<dbReference type="GO" id="GO:0098552">
    <property type="term" value="C:side of membrane"/>
    <property type="evidence" value="ECO:0007669"/>
    <property type="project" value="UniProtKB-KW"/>
</dbReference>
<feature type="binding site" evidence="12">
    <location>
        <position position="384"/>
    </location>
    <ligand>
        <name>Zn(2+)</name>
        <dbReference type="ChEBI" id="CHEBI:29105"/>
        <note>catalytic</note>
    </ligand>
</feature>
<dbReference type="GO" id="GO:0005737">
    <property type="term" value="C:cytoplasm"/>
    <property type="evidence" value="ECO:0007669"/>
    <property type="project" value="TreeGrafter"/>
</dbReference>